<evidence type="ECO:0000313" key="1">
    <source>
        <dbReference type="EMBL" id="CAI3991682.1"/>
    </source>
</evidence>
<evidence type="ECO:0000313" key="2">
    <source>
        <dbReference type="EMBL" id="CAL1145057.1"/>
    </source>
</evidence>
<evidence type="ECO:0000313" key="3">
    <source>
        <dbReference type="Proteomes" id="UP001152797"/>
    </source>
</evidence>
<dbReference type="Proteomes" id="UP001152797">
    <property type="component" value="Unassembled WGS sequence"/>
</dbReference>
<dbReference type="AlphaFoldDB" id="A0A9P1CG65"/>
<proteinExistence type="predicted"/>
<dbReference type="EMBL" id="CAMXCT020001618">
    <property type="protein sequence ID" value="CAL1145057.1"/>
    <property type="molecule type" value="Genomic_DNA"/>
</dbReference>
<dbReference type="EMBL" id="CAMXCT010001618">
    <property type="protein sequence ID" value="CAI3991682.1"/>
    <property type="molecule type" value="Genomic_DNA"/>
</dbReference>
<comment type="caution">
    <text evidence="1">The sequence shown here is derived from an EMBL/GenBank/DDBJ whole genome shotgun (WGS) entry which is preliminary data.</text>
</comment>
<reference evidence="2" key="2">
    <citation type="submission" date="2024-04" db="EMBL/GenBank/DDBJ databases">
        <authorList>
            <person name="Chen Y."/>
            <person name="Shah S."/>
            <person name="Dougan E. K."/>
            <person name="Thang M."/>
            <person name="Chan C."/>
        </authorList>
    </citation>
    <scope>NUCLEOTIDE SEQUENCE [LARGE SCALE GENOMIC DNA]</scope>
</reference>
<name>A0A9P1CG65_9DINO</name>
<dbReference type="EMBL" id="CAMXCT030001618">
    <property type="protein sequence ID" value="CAL4778994.1"/>
    <property type="molecule type" value="Genomic_DNA"/>
</dbReference>
<accession>A0A9P1CG65</accession>
<sequence length="235" mass="26788">MSLGRTYSKMLFGHQVAEPEVVQRRQQMATCFRETGEEFSSPVSRKHVFDYVIRQADENLFHPDGDKLFAANQGLAEQLREMIQVEGVPLKFGVQLLLSGKQAILSCHEEDLQEVLSELPSRIQRPEDVDILLHSDLADKTEAVRRQPHLMIDPLLGGNMPPVQVFEIKPTVSMPRRWQPWKFISVAMVIPLLLMHATQVHQPTLSKQVAPPMLRKASLPPVLHFVPMHEANWPK</sequence>
<keyword evidence="3" id="KW-1185">Reference proteome</keyword>
<protein>
    <submittedName>
        <fullName evidence="1">Uncharacterized protein</fullName>
    </submittedName>
</protein>
<gene>
    <name evidence="1" type="ORF">C1SCF055_LOCUS18569</name>
</gene>
<reference evidence="1" key="1">
    <citation type="submission" date="2022-10" db="EMBL/GenBank/DDBJ databases">
        <authorList>
            <person name="Chen Y."/>
            <person name="Dougan E. K."/>
            <person name="Chan C."/>
            <person name="Rhodes N."/>
            <person name="Thang M."/>
        </authorList>
    </citation>
    <scope>NUCLEOTIDE SEQUENCE</scope>
</reference>
<organism evidence="1">
    <name type="scientific">Cladocopium goreaui</name>
    <dbReference type="NCBI Taxonomy" id="2562237"/>
    <lineage>
        <taxon>Eukaryota</taxon>
        <taxon>Sar</taxon>
        <taxon>Alveolata</taxon>
        <taxon>Dinophyceae</taxon>
        <taxon>Suessiales</taxon>
        <taxon>Symbiodiniaceae</taxon>
        <taxon>Cladocopium</taxon>
    </lineage>
</organism>